<dbReference type="Proteomes" id="UP000000647">
    <property type="component" value="Chromosome"/>
</dbReference>
<dbReference type="AlphaFoldDB" id="A1WYF1"/>
<dbReference type="OrthoDB" id="9781578at2"/>
<evidence type="ECO:0000313" key="1">
    <source>
        <dbReference type="EMBL" id="ABM62713.1"/>
    </source>
</evidence>
<organism evidence="1 2">
    <name type="scientific">Halorhodospira halophila (strain DSM 244 / SL1)</name>
    <name type="common">Ectothiorhodospira halophila (strain DSM 244 / SL1)</name>
    <dbReference type="NCBI Taxonomy" id="349124"/>
    <lineage>
        <taxon>Bacteria</taxon>
        <taxon>Pseudomonadati</taxon>
        <taxon>Pseudomonadota</taxon>
        <taxon>Gammaproteobacteria</taxon>
        <taxon>Chromatiales</taxon>
        <taxon>Ectothiorhodospiraceae</taxon>
        <taxon>Halorhodospira</taxon>
    </lineage>
</organism>
<protein>
    <submittedName>
        <fullName evidence="1">Uncharacterized protein</fullName>
    </submittedName>
</protein>
<gene>
    <name evidence="1" type="ordered locus">Hhal_1949</name>
</gene>
<accession>A1WYF1</accession>
<sequence>MRTKTHWFRPREEQQPEEVGAAASIRAWRIATSAVRTLSEDGPITDRTGGHLALVEELLLFAVQYTDRLAWLRGLEDESRRRLVEAMVKRLADGIRDNSGAPDAGQAFLARAGERLNEYARIDYAGEDPGFPAYNLLGQRGCDASDRPRDLWLHGRLTEVEGPEMIADLRPVIGGLLGNLGVGAGEHLVRG</sequence>
<reference evidence="2" key="1">
    <citation type="submission" date="2006-12" db="EMBL/GenBank/DDBJ databases">
        <title>Complete sequence of Halorhodospira halophila SL1.</title>
        <authorList>
            <consortium name="US DOE Joint Genome Institute"/>
            <person name="Copeland A."/>
            <person name="Lucas S."/>
            <person name="Lapidus A."/>
            <person name="Barry K."/>
            <person name="Detter J.C."/>
            <person name="Glavina del Rio T."/>
            <person name="Hammon N."/>
            <person name="Israni S."/>
            <person name="Dalin E."/>
            <person name="Tice H."/>
            <person name="Pitluck S."/>
            <person name="Saunders E."/>
            <person name="Brettin T."/>
            <person name="Bruce D."/>
            <person name="Han C."/>
            <person name="Tapia R."/>
            <person name="Schmutz J."/>
            <person name="Larimer F."/>
            <person name="Land M."/>
            <person name="Hauser L."/>
            <person name="Kyrpides N."/>
            <person name="Mikhailova N."/>
            <person name="Hoff W."/>
            <person name="Richardson P."/>
        </authorList>
    </citation>
    <scope>NUCLEOTIDE SEQUENCE [LARGE SCALE GENOMIC DNA]</scope>
    <source>
        <strain evidence="2">DSM 244 / SL1</strain>
    </source>
</reference>
<name>A1WYF1_HALHL</name>
<dbReference type="RefSeq" id="WP_011814735.1">
    <property type="nucleotide sequence ID" value="NC_008789.1"/>
</dbReference>
<dbReference type="KEGG" id="hha:Hhal_1949"/>
<evidence type="ECO:0000313" key="2">
    <source>
        <dbReference type="Proteomes" id="UP000000647"/>
    </source>
</evidence>
<reference evidence="1 2" key="2">
    <citation type="journal article" date="2013" name="Stand. Genomic Sci.">
        <title>Complete genome sequence of Halorhodospira halophila SL1.</title>
        <authorList>
            <person name="Challacombe J.F."/>
            <person name="Majid S."/>
            <person name="Deole R."/>
            <person name="Brettin T.S."/>
            <person name="Bruce D."/>
            <person name="Delano S.F."/>
            <person name="Detter J.C."/>
            <person name="Gleasner C.D."/>
            <person name="Han C.S."/>
            <person name="Misra M."/>
            <person name="Reitenga K.G."/>
            <person name="Mikhailova N."/>
            <person name="Woyke T."/>
            <person name="Pitluck S."/>
            <person name="Nolan M."/>
            <person name="Land M.L."/>
            <person name="Saunders E."/>
            <person name="Tapia R."/>
            <person name="Lapidus A."/>
            <person name="Ivanova N."/>
            <person name="Hoff W.D."/>
        </authorList>
    </citation>
    <scope>NUCLEOTIDE SEQUENCE [LARGE SCALE GENOMIC DNA]</scope>
    <source>
        <strain evidence="2">DSM 244 / SL1</strain>
    </source>
</reference>
<proteinExistence type="predicted"/>
<dbReference type="STRING" id="349124.Hhal_1949"/>
<dbReference type="HOGENOM" id="CLU_1419711_0_0_6"/>
<keyword evidence="2" id="KW-1185">Reference proteome</keyword>
<dbReference type="EMBL" id="CP000544">
    <property type="protein sequence ID" value="ABM62713.1"/>
    <property type="molecule type" value="Genomic_DNA"/>
</dbReference>
<dbReference type="eggNOG" id="ENOG502Z8GT">
    <property type="taxonomic scope" value="Bacteria"/>
</dbReference>